<dbReference type="InterPro" id="IPR031168">
    <property type="entry name" value="G_TrmE"/>
</dbReference>
<dbReference type="Pfam" id="PF01926">
    <property type="entry name" value="MMR_HSR1"/>
    <property type="match status" value="1"/>
</dbReference>
<comment type="caution">
    <text evidence="13">The sequence shown here is derived from an EMBL/GenBank/DDBJ whole genome shotgun (WGS) entry which is preliminary data.</text>
</comment>
<evidence type="ECO:0000256" key="5">
    <source>
        <dbReference type="ARBA" id="ARBA00022741"/>
    </source>
</evidence>
<dbReference type="InterPro" id="IPR005225">
    <property type="entry name" value="Small_GTP-bd"/>
</dbReference>
<dbReference type="InterPro" id="IPR004520">
    <property type="entry name" value="GTPase_MnmE"/>
</dbReference>
<comment type="similarity">
    <text evidence="1 10 11">Belongs to the TRAFAC class TrmE-Era-EngA-EngB-Septin-like GTPase superfamily. TrmE GTPase family.</text>
</comment>
<feature type="binding site" evidence="10">
    <location>
        <begin position="251"/>
        <end position="257"/>
    </location>
    <ligand>
        <name>GTP</name>
        <dbReference type="ChEBI" id="CHEBI:37565"/>
    </ligand>
</feature>
<comment type="caution">
    <text evidence="10">Lacks conserved residue(s) required for the propagation of feature annotation.</text>
</comment>
<dbReference type="AlphaFoldDB" id="A0A9D2GU91"/>
<dbReference type="InterPro" id="IPR027368">
    <property type="entry name" value="MnmE_dom2"/>
</dbReference>
<dbReference type="PANTHER" id="PTHR42714">
    <property type="entry name" value="TRNA MODIFICATION GTPASE GTPBP3"/>
    <property type="match status" value="1"/>
</dbReference>
<feature type="binding site" evidence="10">
    <location>
        <position position="236"/>
    </location>
    <ligand>
        <name>Mg(2+)</name>
        <dbReference type="ChEBI" id="CHEBI:18420"/>
    </ligand>
</feature>
<feature type="binding site" evidence="10">
    <location>
        <position position="257"/>
    </location>
    <ligand>
        <name>Mg(2+)</name>
        <dbReference type="ChEBI" id="CHEBI:18420"/>
    </ligand>
</feature>
<evidence type="ECO:0000256" key="3">
    <source>
        <dbReference type="ARBA" id="ARBA00022694"/>
    </source>
</evidence>
<dbReference type="GO" id="GO:0002098">
    <property type="term" value="P:tRNA wobble uridine modification"/>
    <property type="evidence" value="ECO:0007669"/>
    <property type="project" value="TreeGrafter"/>
</dbReference>
<dbReference type="HAMAP" id="MF_00379">
    <property type="entry name" value="GTPase_MnmE"/>
    <property type="match status" value="1"/>
</dbReference>
<evidence type="ECO:0000256" key="9">
    <source>
        <dbReference type="ARBA" id="ARBA00023134"/>
    </source>
</evidence>
<dbReference type="EMBL" id="DXAQ01000138">
    <property type="protein sequence ID" value="HIZ90118.1"/>
    <property type="molecule type" value="Genomic_DNA"/>
</dbReference>
<dbReference type="SUPFAM" id="SSF52540">
    <property type="entry name" value="P-loop containing nucleoside triphosphate hydrolases"/>
    <property type="match status" value="1"/>
</dbReference>
<dbReference type="NCBIfam" id="TIGR00231">
    <property type="entry name" value="small_GTP"/>
    <property type="match status" value="1"/>
</dbReference>
<evidence type="ECO:0000256" key="11">
    <source>
        <dbReference type="RuleBase" id="RU003313"/>
    </source>
</evidence>
<reference evidence="13" key="1">
    <citation type="journal article" date="2021" name="PeerJ">
        <title>Extensive microbial diversity within the chicken gut microbiome revealed by metagenomics and culture.</title>
        <authorList>
            <person name="Gilroy R."/>
            <person name="Ravi A."/>
            <person name="Getino M."/>
            <person name="Pursley I."/>
            <person name="Horton D.L."/>
            <person name="Alikhan N.F."/>
            <person name="Baker D."/>
            <person name="Gharbi K."/>
            <person name="Hall N."/>
            <person name="Watson M."/>
            <person name="Adriaenssens E.M."/>
            <person name="Foster-Nyarko E."/>
            <person name="Jarju S."/>
            <person name="Secka A."/>
            <person name="Antonio M."/>
            <person name="Oren A."/>
            <person name="Chaudhuri R.R."/>
            <person name="La Ragione R."/>
            <person name="Hildebrand F."/>
            <person name="Pallen M.J."/>
        </authorList>
    </citation>
    <scope>NUCLEOTIDE SEQUENCE</scope>
    <source>
        <strain evidence="13">ChiW4-1371</strain>
    </source>
</reference>
<dbReference type="NCBIfam" id="NF003661">
    <property type="entry name" value="PRK05291.1-3"/>
    <property type="match status" value="1"/>
</dbReference>
<dbReference type="GO" id="GO:0030488">
    <property type="term" value="P:tRNA methylation"/>
    <property type="evidence" value="ECO:0007669"/>
    <property type="project" value="TreeGrafter"/>
</dbReference>
<feature type="binding site" evidence="10">
    <location>
        <position position="251"/>
    </location>
    <ligand>
        <name>K(+)</name>
        <dbReference type="ChEBI" id="CHEBI:29103"/>
    </ligand>
</feature>
<accession>A0A9D2GU91</accession>
<dbReference type="Proteomes" id="UP000824176">
    <property type="component" value="Unassembled WGS sequence"/>
</dbReference>
<keyword evidence="5 10" id="KW-0547">Nucleotide-binding</keyword>
<dbReference type="InterPro" id="IPR027417">
    <property type="entry name" value="P-loop_NTPase"/>
</dbReference>
<dbReference type="Gene3D" id="3.30.1360.120">
    <property type="entry name" value="Probable tRNA modification gtpase trme, domain 1"/>
    <property type="match status" value="1"/>
</dbReference>
<feature type="binding site" evidence="10">
    <location>
        <position position="23"/>
    </location>
    <ligand>
        <name>(6S)-5-formyl-5,6,7,8-tetrahydrofolate</name>
        <dbReference type="ChEBI" id="CHEBI:57457"/>
    </ligand>
</feature>
<protein>
    <recommendedName>
        <fullName evidence="10">tRNA modification GTPase MnmE</fullName>
        <ecNumber evidence="10">3.6.-.-</ecNumber>
    </recommendedName>
</protein>
<dbReference type="GO" id="GO:0003924">
    <property type="term" value="F:GTPase activity"/>
    <property type="evidence" value="ECO:0007669"/>
    <property type="project" value="UniProtKB-UniRule"/>
</dbReference>
<comment type="function">
    <text evidence="10">Exhibits a very high intrinsic GTPase hydrolysis rate. Involved in the addition of a carboxymethylaminomethyl (cmnm) group at the wobble position (U34) of certain tRNAs, forming tRNA-cmnm(5)s(2)U34.</text>
</comment>
<evidence type="ECO:0000256" key="2">
    <source>
        <dbReference type="ARBA" id="ARBA00022490"/>
    </source>
</evidence>
<keyword evidence="2 10" id="KW-0963">Cytoplasm</keyword>
<evidence type="ECO:0000313" key="14">
    <source>
        <dbReference type="Proteomes" id="UP000824176"/>
    </source>
</evidence>
<keyword evidence="4 10" id="KW-0479">Metal-binding</keyword>
<dbReference type="PANTHER" id="PTHR42714:SF2">
    <property type="entry name" value="TRNA MODIFICATION GTPASE GTPBP3, MITOCHONDRIAL"/>
    <property type="match status" value="1"/>
</dbReference>
<keyword evidence="8 10" id="KW-0630">Potassium</keyword>
<keyword evidence="7 10" id="KW-0460">Magnesium</keyword>
<evidence type="ECO:0000256" key="7">
    <source>
        <dbReference type="ARBA" id="ARBA00022842"/>
    </source>
</evidence>
<dbReference type="GO" id="GO:0005525">
    <property type="term" value="F:GTP binding"/>
    <property type="evidence" value="ECO:0007669"/>
    <property type="project" value="UniProtKB-UniRule"/>
</dbReference>
<dbReference type="PRINTS" id="PR00449">
    <property type="entry name" value="RASTRNSFRMNG"/>
</dbReference>
<dbReference type="EC" id="3.6.-.-" evidence="10"/>
<keyword evidence="3 10" id="KW-0819">tRNA processing</keyword>
<dbReference type="GO" id="GO:0046872">
    <property type="term" value="F:metal ion binding"/>
    <property type="evidence" value="ECO:0007669"/>
    <property type="project" value="UniProtKB-KW"/>
</dbReference>
<evidence type="ECO:0000256" key="1">
    <source>
        <dbReference type="ARBA" id="ARBA00011043"/>
    </source>
</evidence>
<dbReference type="NCBIfam" id="TIGR00450">
    <property type="entry name" value="mnmE_trmE_thdF"/>
    <property type="match status" value="1"/>
</dbReference>
<feature type="binding site" evidence="10">
    <location>
        <position position="253"/>
    </location>
    <ligand>
        <name>K(+)</name>
        <dbReference type="ChEBI" id="CHEBI:29103"/>
    </ligand>
</feature>
<feature type="binding site" evidence="10">
    <location>
        <position position="126"/>
    </location>
    <ligand>
        <name>(6S)-5-formyl-5,6,7,8-tetrahydrofolate</name>
        <dbReference type="ChEBI" id="CHEBI:57457"/>
    </ligand>
</feature>
<evidence type="ECO:0000256" key="4">
    <source>
        <dbReference type="ARBA" id="ARBA00022723"/>
    </source>
</evidence>
<dbReference type="InterPro" id="IPR006073">
    <property type="entry name" value="GTP-bd"/>
</dbReference>
<dbReference type="Gene3D" id="1.20.120.430">
    <property type="entry name" value="tRNA modification GTPase MnmE domain 2"/>
    <property type="match status" value="1"/>
</dbReference>
<dbReference type="CDD" id="cd14858">
    <property type="entry name" value="TrmE_N"/>
    <property type="match status" value="1"/>
</dbReference>
<feature type="binding site" evidence="10">
    <location>
        <begin position="276"/>
        <end position="279"/>
    </location>
    <ligand>
        <name>GTP</name>
        <dbReference type="ChEBI" id="CHEBI:37565"/>
    </ligand>
</feature>
<dbReference type="InterPro" id="IPR025867">
    <property type="entry name" value="MnmE_helical"/>
</dbReference>
<evidence type="ECO:0000256" key="10">
    <source>
        <dbReference type="HAMAP-Rule" id="MF_00379"/>
    </source>
</evidence>
<dbReference type="Pfam" id="PF10396">
    <property type="entry name" value="TrmE_N"/>
    <property type="match status" value="1"/>
</dbReference>
<reference evidence="13" key="2">
    <citation type="submission" date="2021-04" db="EMBL/GenBank/DDBJ databases">
        <authorList>
            <person name="Gilroy R."/>
        </authorList>
    </citation>
    <scope>NUCLEOTIDE SEQUENCE</scope>
    <source>
        <strain evidence="13">ChiW4-1371</strain>
    </source>
</reference>
<dbReference type="Gene3D" id="3.40.50.300">
    <property type="entry name" value="P-loop containing nucleotide triphosphate hydrolases"/>
    <property type="match status" value="1"/>
</dbReference>
<organism evidence="13 14">
    <name type="scientific">Candidatus Mucispirillum faecigallinarum</name>
    <dbReference type="NCBI Taxonomy" id="2838699"/>
    <lineage>
        <taxon>Bacteria</taxon>
        <taxon>Pseudomonadati</taxon>
        <taxon>Deferribacterota</taxon>
        <taxon>Deferribacteres</taxon>
        <taxon>Deferribacterales</taxon>
        <taxon>Mucispirillaceae</taxon>
        <taxon>Mucispirillum</taxon>
    </lineage>
</organism>
<feature type="binding site" evidence="10">
    <location>
        <position position="232"/>
    </location>
    <ligand>
        <name>K(+)</name>
        <dbReference type="ChEBI" id="CHEBI:29103"/>
    </ligand>
</feature>
<dbReference type="GO" id="GO:0005829">
    <property type="term" value="C:cytosol"/>
    <property type="evidence" value="ECO:0007669"/>
    <property type="project" value="TreeGrafter"/>
</dbReference>
<comment type="cofactor">
    <cofactor evidence="10">
        <name>K(+)</name>
        <dbReference type="ChEBI" id="CHEBI:29103"/>
    </cofactor>
    <text evidence="10">Binds 1 potassium ion per subunit.</text>
</comment>
<feature type="domain" description="TrmE-type G" evidence="12">
    <location>
        <begin position="222"/>
        <end position="373"/>
    </location>
</feature>
<evidence type="ECO:0000256" key="6">
    <source>
        <dbReference type="ARBA" id="ARBA00022801"/>
    </source>
</evidence>
<gene>
    <name evidence="10 13" type="primary">mnmE</name>
    <name evidence="10" type="synonym">trmE</name>
    <name evidence="13" type="ORF">H9804_09225</name>
</gene>
<evidence type="ECO:0000313" key="13">
    <source>
        <dbReference type="EMBL" id="HIZ90118.1"/>
    </source>
</evidence>
<feature type="binding site" evidence="10">
    <location>
        <begin position="232"/>
        <end position="237"/>
    </location>
    <ligand>
        <name>GTP</name>
        <dbReference type="ChEBI" id="CHEBI:37565"/>
    </ligand>
</feature>
<dbReference type="FunFam" id="3.40.50.300:FF:001376">
    <property type="entry name" value="tRNA modification GTPase MnmE"/>
    <property type="match status" value="1"/>
</dbReference>
<dbReference type="CDD" id="cd04164">
    <property type="entry name" value="trmE"/>
    <property type="match status" value="1"/>
</dbReference>
<keyword evidence="9 10" id="KW-0342">GTP-binding</keyword>
<dbReference type="InterPro" id="IPR018948">
    <property type="entry name" value="GTP-bd_TrmE_N"/>
</dbReference>
<comment type="subunit">
    <text evidence="10">Homodimer. Heterotetramer of two MnmE and two MnmG subunits.</text>
</comment>
<dbReference type="PROSITE" id="PS51709">
    <property type="entry name" value="G_TRME"/>
    <property type="match status" value="1"/>
</dbReference>
<comment type="subcellular location">
    <subcellularLocation>
        <location evidence="10">Cytoplasm</location>
    </subcellularLocation>
</comment>
<sequence length="451" mass="50255">MNNTDTIAAPITPLVKSPVITIRISGSNALKVYSLMEKGGKSINISDIKPNYVSLYRFNIKSENLHDDVLSVYFKAPHSFTGEDVVEISFHGNPLLVNAAFTEIYKLGIRHAEGGEFSKRAFLNGKIDLTQAESIQELISAKSIEGVNSAYNQLQGSLRFELDNIKDILLKMKAVMEAKIDFPDEDTVDEEIEILKNHCKNVLSKIDGLILSYKSYRNANRGLEIVIAGKPNVGKSSLMNAFLKEERAIVSDIAGTTRDFIKESLYIGGIPVHLTDTAGIRSSSENIEQIGIDRSRQKIETADIILLLLDISAPLTDEDYSILEDTKNSNRIIIGNKVDITDNKFYDKADIYISAKENINIEKLVEILREKTSAHDNETKSNAAAITERHHTILLDIKEIIKKINNSLGIYPIDMLCIDLERAINLLSEITGDNYTEKVLDIVFSSFCIGK</sequence>
<dbReference type="InterPro" id="IPR027266">
    <property type="entry name" value="TrmE/GcvT-like"/>
</dbReference>
<name>A0A9D2GU91_9BACT</name>
<proteinExistence type="inferred from homology"/>
<evidence type="ECO:0000256" key="8">
    <source>
        <dbReference type="ARBA" id="ARBA00022958"/>
    </source>
</evidence>
<feature type="binding site" evidence="10">
    <location>
        <position position="451"/>
    </location>
    <ligand>
        <name>(6S)-5-formyl-5,6,7,8-tetrahydrofolate</name>
        <dbReference type="ChEBI" id="CHEBI:57457"/>
    </ligand>
</feature>
<keyword evidence="6 10" id="KW-0378">Hydrolase</keyword>
<evidence type="ECO:0000259" key="12">
    <source>
        <dbReference type="PROSITE" id="PS51709"/>
    </source>
</evidence>
<dbReference type="Pfam" id="PF12631">
    <property type="entry name" value="MnmE_helical"/>
    <property type="match status" value="1"/>
</dbReference>
<feature type="binding site" evidence="10">
    <location>
        <position position="256"/>
    </location>
    <ligand>
        <name>K(+)</name>
        <dbReference type="ChEBI" id="CHEBI:29103"/>
    </ligand>
</feature>
<feature type="binding site" evidence="10">
    <location>
        <position position="87"/>
    </location>
    <ligand>
        <name>(6S)-5-formyl-5,6,7,8-tetrahydrofolate</name>
        <dbReference type="ChEBI" id="CHEBI:57457"/>
    </ligand>
</feature>